<name>A0ABQ9JW62_9CUCU</name>
<evidence type="ECO:0000313" key="2">
    <source>
        <dbReference type="Proteomes" id="UP001162164"/>
    </source>
</evidence>
<reference evidence="1" key="1">
    <citation type="journal article" date="2023" name="Insect Mol. Biol.">
        <title>Genome sequencing provides insights into the evolution of gene families encoding plant cell wall-degrading enzymes in longhorned beetles.</title>
        <authorList>
            <person name="Shin N.R."/>
            <person name="Okamura Y."/>
            <person name="Kirsch R."/>
            <person name="Pauchet Y."/>
        </authorList>
    </citation>
    <scope>NUCLEOTIDE SEQUENCE</scope>
    <source>
        <strain evidence="1">MMC_N1</strain>
    </source>
</reference>
<dbReference type="Proteomes" id="UP001162164">
    <property type="component" value="Unassembled WGS sequence"/>
</dbReference>
<comment type="caution">
    <text evidence="1">The sequence shown here is derived from an EMBL/GenBank/DDBJ whole genome shotgun (WGS) entry which is preliminary data.</text>
</comment>
<sequence>MFGETRRLKAAEQLLTDIPSQDEIIDAELVRDRVVQRLECVTQQALTNFNKKRVLRSAYAVGDRVAVQNMQLATGGKLKPKFQGSFEVVYCLDNERYALRRIDDGRRSTVAAHEQLRTWPDRLVPYGTEPNTIKGPLNVPEWNFRLLKVPECKFRLLKVPECKFRLLKVPERNFRLLKVPELAKQVRGRPKCQEGRVSCLFTSRSRRRHLDRLGLGVTVVHKNSEYGTGRRQKSRRDTDGQQLQYICTGVCKIILNRYSADVRVVLLVYAVHYQLAPVTRQVLENKDRTDLTIVRFRGAAAPSSARG</sequence>
<keyword evidence="2" id="KW-1185">Reference proteome</keyword>
<dbReference type="EMBL" id="JAPWTJ010000141">
    <property type="protein sequence ID" value="KAJ8982169.1"/>
    <property type="molecule type" value="Genomic_DNA"/>
</dbReference>
<evidence type="ECO:0000313" key="1">
    <source>
        <dbReference type="EMBL" id="KAJ8982169.1"/>
    </source>
</evidence>
<proteinExistence type="predicted"/>
<gene>
    <name evidence="1" type="ORF">NQ317_013954</name>
</gene>
<protein>
    <submittedName>
        <fullName evidence="1">Uncharacterized protein</fullName>
    </submittedName>
</protein>
<organism evidence="1 2">
    <name type="scientific">Molorchus minor</name>
    <dbReference type="NCBI Taxonomy" id="1323400"/>
    <lineage>
        <taxon>Eukaryota</taxon>
        <taxon>Metazoa</taxon>
        <taxon>Ecdysozoa</taxon>
        <taxon>Arthropoda</taxon>
        <taxon>Hexapoda</taxon>
        <taxon>Insecta</taxon>
        <taxon>Pterygota</taxon>
        <taxon>Neoptera</taxon>
        <taxon>Endopterygota</taxon>
        <taxon>Coleoptera</taxon>
        <taxon>Polyphaga</taxon>
        <taxon>Cucujiformia</taxon>
        <taxon>Chrysomeloidea</taxon>
        <taxon>Cerambycidae</taxon>
        <taxon>Lamiinae</taxon>
        <taxon>Monochamini</taxon>
        <taxon>Molorchus</taxon>
    </lineage>
</organism>
<accession>A0ABQ9JW62</accession>